<dbReference type="Gene3D" id="1.25.40.10">
    <property type="entry name" value="Tetratricopeptide repeat domain"/>
    <property type="match status" value="1"/>
</dbReference>
<accession>A0A3E0WN35</accession>
<dbReference type="Proteomes" id="UP000256763">
    <property type="component" value="Unassembled WGS sequence"/>
</dbReference>
<dbReference type="InterPro" id="IPR011990">
    <property type="entry name" value="TPR-like_helical_dom_sf"/>
</dbReference>
<keyword evidence="2" id="KW-1185">Reference proteome</keyword>
<protein>
    <submittedName>
        <fullName evidence="1">Uncharacterized protein</fullName>
    </submittedName>
</protein>
<evidence type="ECO:0000313" key="1">
    <source>
        <dbReference type="EMBL" id="RFA34374.1"/>
    </source>
</evidence>
<gene>
    <name evidence="1" type="ORF">CAL65_15120</name>
</gene>
<sequence length="418" mass="47004">MLLALAGAASGQTSEQVYRSALDAARAGDYPVAIAGFEQAKAAGLTHSRLFYNLAVSHYQLGNLHAARQAFLRASRDPDLAALSHYNLGLLARARGERSRTLYHFSLARDYAQTEELRRLAAEALAAVPARQPLLEWELAGGYDRSFEVYDAVESVRQRRGAGFYSLWGYADHTMPLGDAHEYTVYLTATALDYPAAAEADFTYVDMGAELVLPHAAWDHVLSLAAYHSAFGGDTLERALVLSAATSRDLDSRRRLRAEYSLSAIDGGSRYRYFDGLSHRLRLGLDSLSTPALSWGGNYDLLYNDRRDLADEYGVASVSPVRHGVGAYIRYRIRERIVLDFGSEARFSRYRDRHRMVDGFSRRREDVFWRVNAEIDYRLLPGGWRSFLRLEWVENDSSLEQYRYGGPQVSAGIGWRFP</sequence>
<evidence type="ECO:0000313" key="2">
    <source>
        <dbReference type="Proteomes" id="UP000256763"/>
    </source>
</evidence>
<organism evidence="1 2">
    <name type="scientific">Alkalilimnicola ehrlichii</name>
    <dbReference type="NCBI Taxonomy" id="351052"/>
    <lineage>
        <taxon>Bacteria</taxon>
        <taxon>Pseudomonadati</taxon>
        <taxon>Pseudomonadota</taxon>
        <taxon>Gammaproteobacteria</taxon>
        <taxon>Chromatiales</taxon>
        <taxon>Ectothiorhodospiraceae</taxon>
        <taxon>Alkalilimnicola</taxon>
    </lineage>
</organism>
<dbReference type="AlphaFoldDB" id="A0A3E0WN35"/>
<proteinExistence type="predicted"/>
<comment type="caution">
    <text evidence="1">The sequence shown here is derived from an EMBL/GenBank/DDBJ whole genome shotgun (WGS) entry which is preliminary data.</text>
</comment>
<dbReference type="EMBL" id="NFZW01000016">
    <property type="protein sequence ID" value="RFA34374.1"/>
    <property type="molecule type" value="Genomic_DNA"/>
</dbReference>
<reference evidence="2" key="1">
    <citation type="submission" date="2017-05" db="EMBL/GenBank/DDBJ databases">
        <authorList>
            <person name="Sharma S."/>
            <person name="Sidhu C."/>
            <person name="Pinnaka A.K."/>
        </authorList>
    </citation>
    <scope>NUCLEOTIDE SEQUENCE [LARGE SCALE GENOMIC DNA]</scope>
    <source>
        <strain evidence="2">AK93</strain>
    </source>
</reference>
<name>A0A3E0WN35_9GAMM</name>
<dbReference type="SUPFAM" id="SSF48452">
    <property type="entry name" value="TPR-like"/>
    <property type="match status" value="1"/>
</dbReference>